<keyword evidence="8" id="KW-1185">Reference proteome</keyword>
<evidence type="ECO:0000256" key="3">
    <source>
        <dbReference type="ARBA" id="ARBA00022490"/>
    </source>
</evidence>
<dbReference type="GO" id="GO:0031267">
    <property type="term" value="F:small GTPase binding"/>
    <property type="evidence" value="ECO:0007669"/>
    <property type="project" value="InterPro"/>
</dbReference>
<dbReference type="SMART" id="SM00913">
    <property type="entry name" value="IBN_N"/>
    <property type="match status" value="1"/>
</dbReference>
<evidence type="ECO:0000313" key="7">
    <source>
        <dbReference type="EMBL" id="CAD8059534.1"/>
    </source>
</evidence>
<dbReference type="InterPro" id="IPR040122">
    <property type="entry name" value="Importin_beta"/>
</dbReference>
<evidence type="ECO:0000313" key="8">
    <source>
        <dbReference type="Proteomes" id="UP000688137"/>
    </source>
</evidence>
<comment type="caution">
    <text evidence="7">The sequence shown here is derived from an EMBL/GenBank/DDBJ whole genome shotgun (WGS) entry which is preliminary data.</text>
</comment>
<keyword evidence="4" id="KW-0677">Repeat</keyword>
<evidence type="ECO:0000256" key="1">
    <source>
        <dbReference type="ARBA" id="ARBA00004496"/>
    </source>
</evidence>
<dbReference type="PANTHER" id="PTHR10527">
    <property type="entry name" value="IMPORTIN BETA"/>
    <property type="match status" value="1"/>
</dbReference>
<keyword evidence="2" id="KW-0813">Transport</keyword>
<dbReference type="Proteomes" id="UP000688137">
    <property type="component" value="Unassembled WGS sequence"/>
</dbReference>
<gene>
    <name evidence="7" type="ORF">PPRIM_AZ9-3.1.T0290038</name>
</gene>
<dbReference type="GO" id="GO:0005737">
    <property type="term" value="C:cytoplasm"/>
    <property type="evidence" value="ECO:0007669"/>
    <property type="project" value="UniProtKB-SubCell"/>
</dbReference>
<dbReference type="OMA" id="ITCVNDQ"/>
<feature type="domain" description="Importin N-terminal" evidence="6">
    <location>
        <begin position="23"/>
        <end position="94"/>
    </location>
</feature>
<dbReference type="EMBL" id="CAJJDM010000028">
    <property type="protein sequence ID" value="CAD8059534.1"/>
    <property type="molecule type" value="Genomic_DNA"/>
</dbReference>
<sequence length="1254" mass="144616">MQEFVELIQAAFFAKENNQRSQAEQQLVNLKHQLPNEFFQKCSNAFISPQLDSQTRVAAGTLLQRCITYEQGWLTIGLDVKRKIKDELLSQLISSDQNIKKSAASCLSGICAIELPRQEWPEIISILVSNTRHESIEVKKAATITLGYICEALKNQKQSIEKSESEKVLYGICMGLQGEKEIKLISIRALKDSLQFMDQVLAQQQIRDHVTKLLVEQAISQDSEIRLAALECLIDYTKAIFDYLEQYILGLWNCTQESIYKFDFAIVTMEIWQSIASEINERSAVSNRTNLGFRKTQKDALQLISQQLIQAVLQNLLISDEDEEDDEEQGVQEAAYKAASSISEALGNLSYQLYLRFIENTLQAQEWQNRKASLLAFSSMVETSDVLELFQFSNSAIGEFIKKLADPHKQVRYAAGRVITRIAENYPLVILKHQFADEYINQFSQFLQGNTKLTKYLLWTLVNITEAFRDDPINQFGKYYEFLISQFATVIGRQDFQDGTLLDIAWVGIINCLQCIKEPQKIKTYLEAFGQQMLTVYSQTRWQKEANISGLLSAIHICFLRLVVLGDQCDIQLMNNFYQLIVDYFKKIQTVTQDGFYAISAIAQYSKINFKSLLDDFMQNYLEIGLQKKLEIETFKGAILCLADIARSLQYKEFSKYLRILEYLITCVNDQQVNRVAKIALFVCIADIVLIAEHEAEPYFQAIWQLVKSGFTASIFFTQNKDMTQLEYYENLNDALLNCYLCMLHAFNLNKIPYLPLYQTISELCMFIQATSEKSLTPTVEYIRLCVTCLLDCVSYYKQVKGQENISQKILTSPLLISLLEIIAENYPLVILKHQFADEYINQFSQFLQGNTKLTKYLLWTLVNITEAFRDDPINQFGKYYEFLISQFATVIGRQDFQDGTLLDIAWVGIINCLQCIKEPQKIKTYLEAFGQQMLTVYSQTRWQKEANISGLLSAIHICFLRLVVLGDQCDIQLMNNFYQLIVDYFKKIQTVTQDGFYAISAIAQYSKINFKSLLDDFMQNYLEIGLQKKLEIETFKGAILCLADIARSLQYKEFSKYLRILEYLITCVNDQQVNRVAKIALFVCIADIVLIAEHEAEPYFQAIWQLVKSGFTASIFFTQNKDMTQLEYYENLNDALLNCYLCMLHAFNLNKIPYLPLYQTISELCMFIQATSEKSLTPTVEYIRLCVTCLLDCVSYYKQVKGQENISQKILTSPLLISLLEMLKQYSNQQENQQLIMYANDLCKSFQLPQYLN</sequence>
<evidence type="ECO:0000259" key="6">
    <source>
        <dbReference type="PROSITE" id="PS50166"/>
    </source>
</evidence>
<dbReference type="AlphaFoldDB" id="A0A8S1L9L3"/>
<dbReference type="InterPro" id="IPR001494">
    <property type="entry name" value="Importin-beta_N"/>
</dbReference>
<dbReference type="PROSITE" id="PS50166">
    <property type="entry name" value="IMPORTIN_B_NT"/>
    <property type="match status" value="1"/>
</dbReference>
<comment type="subcellular location">
    <subcellularLocation>
        <location evidence="1">Cytoplasm</location>
    </subcellularLocation>
</comment>
<evidence type="ECO:0000256" key="2">
    <source>
        <dbReference type="ARBA" id="ARBA00022448"/>
    </source>
</evidence>
<reference evidence="7" key="1">
    <citation type="submission" date="2021-01" db="EMBL/GenBank/DDBJ databases">
        <authorList>
            <consortium name="Genoscope - CEA"/>
            <person name="William W."/>
        </authorList>
    </citation>
    <scope>NUCLEOTIDE SEQUENCE</scope>
</reference>
<organism evidence="7 8">
    <name type="scientific">Paramecium primaurelia</name>
    <dbReference type="NCBI Taxonomy" id="5886"/>
    <lineage>
        <taxon>Eukaryota</taxon>
        <taxon>Sar</taxon>
        <taxon>Alveolata</taxon>
        <taxon>Ciliophora</taxon>
        <taxon>Intramacronucleata</taxon>
        <taxon>Oligohymenophorea</taxon>
        <taxon>Peniculida</taxon>
        <taxon>Parameciidae</taxon>
        <taxon>Paramecium</taxon>
    </lineage>
</organism>
<proteinExistence type="predicted"/>
<evidence type="ECO:0000256" key="4">
    <source>
        <dbReference type="ARBA" id="ARBA00022737"/>
    </source>
</evidence>
<keyword evidence="5" id="KW-0653">Protein transport</keyword>
<protein>
    <recommendedName>
        <fullName evidence="6">Importin N-terminal domain-containing protein</fullName>
    </recommendedName>
</protein>
<dbReference type="GO" id="GO:0006606">
    <property type="term" value="P:protein import into nucleus"/>
    <property type="evidence" value="ECO:0007669"/>
    <property type="project" value="InterPro"/>
</dbReference>
<dbReference type="InterPro" id="IPR058584">
    <property type="entry name" value="IMB1_TNPO1-like_TPR"/>
</dbReference>
<keyword evidence="3" id="KW-0963">Cytoplasm</keyword>
<evidence type="ECO:0000256" key="5">
    <source>
        <dbReference type="ARBA" id="ARBA00022927"/>
    </source>
</evidence>
<name>A0A8S1L9L3_PARPR</name>
<dbReference type="Pfam" id="PF03810">
    <property type="entry name" value="IBN_N"/>
    <property type="match status" value="1"/>
</dbReference>
<dbReference type="Pfam" id="PF25574">
    <property type="entry name" value="TPR_IMB1"/>
    <property type="match status" value="2"/>
</dbReference>
<accession>A0A8S1L9L3</accession>